<gene>
    <name evidence="3" type="ORF">PVAP13_1KG305600</name>
</gene>
<organism evidence="3 4">
    <name type="scientific">Panicum virgatum</name>
    <name type="common">Blackwell switchgrass</name>
    <dbReference type="NCBI Taxonomy" id="38727"/>
    <lineage>
        <taxon>Eukaryota</taxon>
        <taxon>Viridiplantae</taxon>
        <taxon>Streptophyta</taxon>
        <taxon>Embryophyta</taxon>
        <taxon>Tracheophyta</taxon>
        <taxon>Spermatophyta</taxon>
        <taxon>Magnoliopsida</taxon>
        <taxon>Liliopsida</taxon>
        <taxon>Poales</taxon>
        <taxon>Poaceae</taxon>
        <taxon>PACMAD clade</taxon>
        <taxon>Panicoideae</taxon>
        <taxon>Panicodae</taxon>
        <taxon>Paniceae</taxon>
        <taxon>Panicinae</taxon>
        <taxon>Panicum</taxon>
        <taxon>Panicum sect. Hiantes</taxon>
    </lineage>
</organism>
<feature type="signal peptide" evidence="2">
    <location>
        <begin position="1"/>
        <end position="21"/>
    </location>
</feature>
<comment type="caution">
    <text evidence="3">The sequence shown here is derived from an EMBL/GenBank/DDBJ whole genome shotgun (WGS) entry which is preliminary data.</text>
</comment>
<accession>A0A8T0XNC7</accession>
<feature type="chain" id="PRO_5035940947" evidence="2">
    <location>
        <begin position="22"/>
        <end position="162"/>
    </location>
</feature>
<keyword evidence="4" id="KW-1185">Reference proteome</keyword>
<dbReference type="Proteomes" id="UP000823388">
    <property type="component" value="Chromosome 1K"/>
</dbReference>
<evidence type="ECO:0000313" key="4">
    <source>
        <dbReference type="Proteomes" id="UP000823388"/>
    </source>
</evidence>
<dbReference type="OrthoDB" id="686411at2759"/>
<evidence type="ECO:0000313" key="3">
    <source>
        <dbReference type="EMBL" id="KAG2658734.1"/>
    </source>
</evidence>
<feature type="region of interest" description="Disordered" evidence="1">
    <location>
        <begin position="112"/>
        <end position="162"/>
    </location>
</feature>
<dbReference type="PRINTS" id="PR01217">
    <property type="entry name" value="PRICHEXTENSN"/>
</dbReference>
<sequence>MAATAMAGACSLLVLLAVALAGGASTAAAAFSGGDSTVNVNNDGVAAPALLTPKPPSPGDVNAGIMGCLMGCFTQVFSCALGCMGKGPDLPLCIVSCDQKSVVCMIRCALSPSPSPSPPGPKPSPPGPKPPGPKPPAPAPPTPAPPGPPPHAATGRKTATSA</sequence>
<evidence type="ECO:0000256" key="1">
    <source>
        <dbReference type="SAM" id="MobiDB-lite"/>
    </source>
</evidence>
<keyword evidence="2" id="KW-0732">Signal</keyword>
<dbReference type="AlphaFoldDB" id="A0A8T0XNC7"/>
<reference evidence="3" key="1">
    <citation type="submission" date="2020-05" db="EMBL/GenBank/DDBJ databases">
        <title>WGS assembly of Panicum virgatum.</title>
        <authorList>
            <person name="Lovell J.T."/>
            <person name="Jenkins J."/>
            <person name="Shu S."/>
            <person name="Juenger T.E."/>
            <person name="Schmutz J."/>
        </authorList>
    </citation>
    <scope>NUCLEOTIDE SEQUENCE</scope>
    <source>
        <strain evidence="3">AP13</strain>
    </source>
</reference>
<dbReference type="EMBL" id="CM029037">
    <property type="protein sequence ID" value="KAG2658734.1"/>
    <property type="molecule type" value="Genomic_DNA"/>
</dbReference>
<name>A0A8T0XNC7_PANVG</name>
<proteinExistence type="predicted"/>
<protein>
    <submittedName>
        <fullName evidence="3">Uncharacterized protein</fullName>
    </submittedName>
</protein>
<feature type="compositionally biased region" description="Pro residues" evidence="1">
    <location>
        <begin position="113"/>
        <end position="151"/>
    </location>
</feature>
<evidence type="ECO:0000256" key="2">
    <source>
        <dbReference type="SAM" id="SignalP"/>
    </source>
</evidence>